<dbReference type="EMBL" id="CP124755">
    <property type="protein sequence ID" value="WGZ90556.1"/>
    <property type="molecule type" value="Genomic_DNA"/>
</dbReference>
<dbReference type="KEGG" id="tdu:QJT80_13860"/>
<reference evidence="1" key="2">
    <citation type="submission" date="2023-04" db="EMBL/GenBank/DDBJ databases">
        <authorList>
            <person name="Beletskiy A.V."/>
            <person name="Mardanov A.V."/>
            <person name="Ravin N.V."/>
        </authorList>
    </citation>
    <scope>NUCLEOTIDE SEQUENCE</scope>
    <source>
        <strain evidence="1">GKL-01</strain>
    </source>
</reference>
<name>A0AA95KEZ5_9GAMM</name>
<dbReference type="Proteomes" id="UP001300672">
    <property type="component" value="Chromosome"/>
</dbReference>
<dbReference type="Pfam" id="PF03692">
    <property type="entry name" value="CxxCxxCC"/>
    <property type="match status" value="1"/>
</dbReference>
<reference evidence="1" key="1">
    <citation type="journal article" date="2023" name="Int. J. Mol. Sci.">
        <title>Metagenomics Revealed a New Genus 'Candidatus Thiocaldithrix dubininis' gen. nov., sp. nov. and a New Species 'Candidatus Thiothrix putei' sp. nov. in the Family Thiotrichaceae, Some Members of Which Have Traits of Both Na+- and H+-Motive Energetics.</title>
        <authorList>
            <person name="Ravin N.V."/>
            <person name="Muntyan M.S."/>
            <person name="Smolyakov D.D."/>
            <person name="Rudenko T.S."/>
            <person name="Beletsky A.V."/>
            <person name="Mardanov A.V."/>
            <person name="Grabovich M.Y."/>
        </authorList>
    </citation>
    <scope>NUCLEOTIDE SEQUENCE</scope>
    <source>
        <strain evidence="1">GKL-01</strain>
    </source>
</reference>
<protein>
    <submittedName>
        <fullName evidence="1">YkgJ family cysteine cluster protein</fullName>
    </submittedName>
</protein>
<gene>
    <name evidence="1" type="ORF">QJT80_13860</name>
</gene>
<dbReference type="AlphaFoldDB" id="A0AA95KEZ5"/>
<dbReference type="InterPro" id="IPR005358">
    <property type="entry name" value="Puta_zinc/iron-chelating_dom"/>
</dbReference>
<proteinExistence type="predicted"/>
<organism evidence="1">
    <name type="scientific">Candidatus Thiocaldithrix dubininis</name>
    <dbReference type="NCBI Taxonomy" id="3080823"/>
    <lineage>
        <taxon>Bacteria</taxon>
        <taxon>Pseudomonadati</taxon>
        <taxon>Pseudomonadota</taxon>
        <taxon>Gammaproteobacteria</taxon>
        <taxon>Thiotrichales</taxon>
        <taxon>Thiotrichaceae</taxon>
        <taxon>Candidatus Thiocaldithrix</taxon>
    </lineage>
</organism>
<evidence type="ECO:0000313" key="1">
    <source>
        <dbReference type="EMBL" id="WGZ90556.1"/>
    </source>
</evidence>
<accession>A0AA95KEZ5</accession>
<sequence length="113" mass="12441">MSQTAAADTDNVCIKCGACCAAYRVSFYWAEVETTGLDETLTEQLNAWYSCMRGTNSTNPHCIALQGQVGKQVTCAVYAQRLSPCREVQVGDDKCRQARAKYAFSELTHVAME</sequence>